<dbReference type="RefSeq" id="XP_013239497.1">
    <property type="nucleotide sequence ID" value="XM_013384043.1"/>
</dbReference>
<dbReference type="HOGENOM" id="CLU_1917553_0_0_1"/>
<dbReference type="EMBL" id="JMKJ01000015">
    <property type="protein sequence ID" value="KGG53061.1"/>
    <property type="molecule type" value="Genomic_DNA"/>
</dbReference>
<keyword evidence="2" id="KW-1185">Reference proteome</keyword>
<gene>
    <name evidence="1" type="ORF">DI09_113p20</name>
</gene>
<proteinExistence type="predicted"/>
<dbReference type="AlphaFoldDB" id="A0A098VZ85"/>
<comment type="caution">
    <text evidence="1">The sequence shown here is derived from an EMBL/GenBank/DDBJ whole genome shotgun (WGS) entry which is preliminary data.</text>
</comment>
<evidence type="ECO:0000313" key="2">
    <source>
        <dbReference type="Proteomes" id="UP000029725"/>
    </source>
</evidence>
<reference evidence="1 2" key="1">
    <citation type="submission" date="2014-04" db="EMBL/GenBank/DDBJ databases">
        <title>A new species of microsporidia sheds light on the evolution of extreme parasitism.</title>
        <authorList>
            <person name="Haag K.L."/>
            <person name="James T.Y."/>
            <person name="Larsson R."/>
            <person name="Schaer T.M."/>
            <person name="Refardt D."/>
            <person name="Pombert J.-F."/>
            <person name="Ebert D."/>
        </authorList>
    </citation>
    <scope>NUCLEOTIDE SEQUENCE [LARGE SCALE GENOMIC DNA]</scope>
    <source>
        <strain evidence="1 2">UGP3</strain>
        <tissue evidence="1">Spores</tissue>
    </source>
</reference>
<accession>A0A098VZ85</accession>
<evidence type="ECO:0000313" key="1">
    <source>
        <dbReference type="EMBL" id="KGG53061.1"/>
    </source>
</evidence>
<organism evidence="1 2">
    <name type="scientific">Mitosporidium daphniae</name>
    <dbReference type="NCBI Taxonomy" id="1485682"/>
    <lineage>
        <taxon>Eukaryota</taxon>
        <taxon>Fungi</taxon>
        <taxon>Fungi incertae sedis</taxon>
        <taxon>Microsporidia</taxon>
        <taxon>Mitosporidium</taxon>
    </lineage>
</organism>
<dbReference type="Proteomes" id="UP000029725">
    <property type="component" value="Unassembled WGS sequence"/>
</dbReference>
<name>A0A098VZ85_9MICR</name>
<dbReference type="VEuPathDB" id="MicrosporidiaDB:DI09_113p20"/>
<dbReference type="GeneID" id="25258049"/>
<sequence length="132" mass="15403">MSQKNYYKNSAILQEVLPNLGETYFRANRLEFEHVRSPKLSLQYLLEGNESAFYKQVNTEIDLYLGLSKPTKFVLERGIQKFRAKRRTFATRKRVLQGKIPKGFFDTQIARFYIKLRIPGRCCKSGDSAEKA</sequence>
<protein>
    <submittedName>
        <fullName evidence="1">Uncharacterized protein</fullName>
    </submittedName>
</protein>